<comment type="caution">
    <text evidence="1">The sequence shown here is derived from an EMBL/GenBank/DDBJ whole genome shotgun (WGS) entry which is preliminary data.</text>
</comment>
<proteinExistence type="predicted"/>
<evidence type="ECO:0000313" key="1">
    <source>
        <dbReference type="EMBL" id="NER29341.1"/>
    </source>
</evidence>
<sequence length="68" mass="7809">MASKDGKITLSAAVPIELKERVQRIARLRRWTLSQTIVIFLEEYLDALEEKLGIEEEGVIPTNKIQKE</sequence>
<name>A0A6B3NI65_9CYAN</name>
<gene>
    <name evidence="1" type="ORF">F6J89_17375</name>
</gene>
<reference evidence="1" key="1">
    <citation type="submission" date="2019-11" db="EMBL/GenBank/DDBJ databases">
        <title>Genomic insights into an expanded diversity of filamentous marine cyanobacteria reveals the extraordinary biosynthetic potential of Moorea and Okeania.</title>
        <authorList>
            <person name="Ferreira Leao T."/>
            <person name="Wang M."/>
            <person name="Moss N."/>
            <person name="Da Silva R."/>
            <person name="Sanders J."/>
            <person name="Nurk S."/>
            <person name="Gurevich A."/>
            <person name="Humphrey G."/>
            <person name="Reher R."/>
            <person name="Zhu Q."/>
            <person name="Belda-Ferre P."/>
            <person name="Glukhov E."/>
            <person name="Rex R."/>
            <person name="Dorrestein P.C."/>
            <person name="Knight R."/>
            <person name="Pevzner P."/>
            <person name="Gerwick W.H."/>
            <person name="Gerwick L."/>
        </authorList>
    </citation>
    <scope>NUCLEOTIDE SEQUENCE</scope>
    <source>
        <strain evidence="1">SIO1C4</strain>
    </source>
</reference>
<organism evidence="1">
    <name type="scientific">Symploca sp. SIO1C4</name>
    <dbReference type="NCBI Taxonomy" id="2607765"/>
    <lineage>
        <taxon>Bacteria</taxon>
        <taxon>Bacillati</taxon>
        <taxon>Cyanobacteriota</taxon>
        <taxon>Cyanophyceae</taxon>
        <taxon>Coleofasciculales</taxon>
        <taxon>Coleofasciculaceae</taxon>
        <taxon>Symploca</taxon>
    </lineage>
</organism>
<dbReference type="EMBL" id="JAAHFQ010000352">
    <property type="protein sequence ID" value="NER29341.1"/>
    <property type="molecule type" value="Genomic_DNA"/>
</dbReference>
<dbReference type="AlphaFoldDB" id="A0A6B3NI65"/>
<protein>
    <submittedName>
        <fullName evidence="1">Uncharacterized protein</fullName>
    </submittedName>
</protein>
<accession>A0A6B3NI65</accession>